<proteinExistence type="predicted"/>
<dbReference type="Gene3D" id="3.80.10.10">
    <property type="entry name" value="Ribonuclease Inhibitor"/>
    <property type="match status" value="1"/>
</dbReference>
<evidence type="ECO:0000256" key="1">
    <source>
        <dbReference type="ARBA" id="ARBA00022741"/>
    </source>
</evidence>
<dbReference type="InterPro" id="IPR007111">
    <property type="entry name" value="NACHT_NTPase"/>
</dbReference>
<dbReference type="InterPro" id="IPR032675">
    <property type="entry name" value="LRR_dom_sf"/>
</dbReference>
<dbReference type="PANTHER" id="PTHR46844">
    <property type="entry name" value="SLR5058 PROTEIN"/>
    <property type="match status" value="1"/>
</dbReference>
<dbReference type="PANTHER" id="PTHR46844:SF1">
    <property type="entry name" value="SLR5058 PROTEIN"/>
    <property type="match status" value="1"/>
</dbReference>
<dbReference type="SUPFAM" id="SSF52058">
    <property type="entry name" value="L domain-like"/>
    <property type="match status" value="1"/>
</dbReference>
<gene>
    <name evidence="4" type="ORF">OG327_07380</name>
</gene>
<accession>A0AAU2JN41</accession>
<evidence type="ECO:0000256" key="2">
    <source>
        <dbReference type="ARBA" id="ARBA00022840"/>
    </source>
</evidence>
<dbReference type="InterPro" id="IPR054547">
    <property type="entry name" value="NNH1"/>
</dbReference>
<evidence type="ECO:0000313" key="4">
    <source>
        <dbReference type="EMBL" id="WTU73171.1"/>
    </source>
</evidence>
<organism evidence="4">
    <name type="scientific">Streptomyces sp. NBC_00049</name>
    <dbReference type="NCBI Taxonomy" id="2903617"/>
    <lineage>
        <taxon>Bacteria</taxon>
        <taxon>Bacillati</taxon>
        <taxon>Actinomycetota</taxon>
        <taxon>Actinomycetes</taxon>
        <taxon>Kitasatosporales</taxon>
        <taxon>Streptomycetaceae</taxon>
        <taxon>Streptomyces</taxon>
    </lineage>
</organism>
<keyword evidence="1" id="KW-0547">Nucleotide-binding</keyword>
<dbReference type="AlphaFoldDB" id="A0AAU2JN41"/>
<sequence length="1036" mass="112730">MTGLETVLLRVAGTAAGALVRSLLARAPGAGLTPDPARPAPRWRRPAELGDGEIRRLAEVLAARLQEATARLPEHERLAALDAVGDAFAALGPLEADALFAADLDPEALAAALPAPPPGLSEGARALCRRLTLLCCEHAVEYATTLPGFGARTDVELVRRTGKLARAVDRLADRADGAAYAFEERYAQYMAEEHGRLQLFGVTLGQSRQDWPLDLAYISLAVSAEKAALNSYGFSHSAQGKQVRIEQTLSVSERILLRGAAGSGKSTVVQWLALNAARRTFGPGLESWNLLVPFVLRLRSFTSAQSLPMPGEFLTAAGVPLPAPEGWVEGLLGSGRALILVDGVDEVPLRLRKRTEVWLRSLIAAYPQARYVVTTRPSAVPEDWLSRQDFTHYSLLPMEREDIRAFIAQWHASARAECSGEEERAQLHAYAGSLMSAVWARRDLSRLATNPLMCALLCALNRDRRMHLPRARKELYDAALEMLLVRRDTEREITAVEGVYLTRDEQILLLQRFAYWLIRNGQAETSAGELVGLVDGWLDLMPQVRAQGTAEQVVTHLLIRSGLLREPVKGSVAFVHRTFQDYLGAKAAVEARDFGVLVRHTHDDTWDDVVRMAVGHARSDERAEILRRVLDRAAQEPSLDNRLVLLAATCLEHSPELAPDVRHEIETRAAQLVPPRTFNEAEELARAGGLTLELLPGPDEVTETEAAAVIRTAALIGGAHALQVIGRFRDDVRHGVRGELNSTWGRFEAQDYADTVLCGSALTQGFLNVRTARQLAVLPGLRHILRLRLIGDHGLTGEVVSRGNLLGLQLSDNGALVDLTPLRALDRLEYLSLESCRSLSDLAPLHGTAVQRLFLTRMPGLLALEPLRDLSRLTLLGLDSAWGHRCVGTLPAPGGLTGLWLVSGGCLLDLDGLDRWPGLSSLTVSGNLQAEQLAKLPYDLPLTFLQVTSASELDLTSFTRYRGLRSLFLAGCSLASGLEPLAELPDLATLTLSACDGPVDLAPLAGMENLRVVVHRDTPVRGTHELAPTQLTYAGA</sequence>
<name>A0AAU2JN41_9ACTN</name>
<dbReference type="InterPro" id="IPR027417">
    <property type="entry name" value="P-loop_NTPase"/>
</dbReference>
<dbReference type="EMBL" id="CP108264">
    <property type="protein sequence ID" value="WTU73171.1"/>
    <property type="molecule type" value="Genomic_DNA"/>
</dbReference>
<feature type="domain" description="NACHT" evidence="3">
    <location>
        <begin position="253"/>
        <end position="590"/>
    </location>
</feature>
<dbReference type="Pfam" id="PF22733">
    <property type="entry name" value="NNH1"/>
    <property type="match status" value="1"/>
</dbReference>
<dbReference type="PROSITE" id="PS50837">
    <property type="entry name" value="NACHT"/>
    <property type="match status" value="1"/>
</dbReference>
<dbReference type="Pfam" id="PF05729">
    <property type="entry name" value="NACHT"/>
    <property type="match status" value="1"/>
</dbReference>
<protein>
    <submittedName>
        <fullName evidence="4">NACHT domain-containing protein</fullName>
    </submittedName>
</protein>
<evidence type="ECO:0000259" key="3">
    <source>
        <dbReference type="PROSITE" id="PS50837"/>
    </source>
</evidence>
<dbReference type="SUPFAM" id="SSF52540">
    <property type="entry name" value="P-loop containing nucleoside triphosphate hydrolases"/>
    <property type="match status" value="1"/>
</dbReference>
<dbReference type="Gene3D" id="3.40.50.300">
    <property type="entry name" value="P-loop containing nucleotide triphosphate hydrolases"/>
    <property type="match status" value="1"/>
</dbReference>
<reference evidence="4" key="1">
    <citation type="submission" date="2022-10" db="EMBL/GenBank/DDBJ databases">
        <title>The complete genomes of actinobacterial strains from the NBC collection.</title>
        <authorList>
            <person name="Joergensen T.S."/>
            <person name="Alvarez Arevalo M."/>
            <person name="Sterndorff E.B."/>
            <person name="Faurdal D."/>
            <person name="Vuksanovic O."/>
            <person name="Mourched A.-S."/>
            <person name="Charusanti P."/>
            <person name="Shaw S."/>
            <person name="Blin K."/>
            <person name="Weber T."/>
        </authorList>
    </citation>
    <scope>NUCLEOTIDE SEQUENCE</scope>
    <source>
        <strain evidence="4">NBC_00049</strain>
    </source>
</reference>
<keyword evidence="2" id="KW-0067">ATP-binding</keyword>
<dbReference type="GO" id="GO:0005524">
    <property type="term" value="F:ATP binding"/>
    <property type="evidence" value="ECO:0007669"/>
    <property type="project" value="UniProtKB-KW"/>
</dbReference>